<dbReference type="PROSITE" id="PS00028">
    <property type="entry name" value="ZINC_FINGER_C2H2_1"/>
    <property type="match status" value="3"/>
</dbReference>
<dbReference type="Pfam" id="PF00096">
    <property type="entry name" value="zf-C2H2"/>
    <property type="match status" value="2"/>
</dbReference>
<dbReference type="GeneID" id="103593939"/>
<evidence type="ECO:0000256" key="5">
    <source>
        <dbReference type="ARBA" id="ARBA00022833"/>
    </source>
</evidence>
<dbReference type="InterPro" id="IPR036236">
    <property type="entry name" value="Znf_C2H2_sf"/>
</dbReference>
<dbReference type="Gene3D" id="3.30.160.60">
    <property type="entry name" value="Classic Zinc Finger"/>
    <property type="match status" value="2"/>
</dbReference>
<accession>A0ABM0R3U7</accession>
<keyword evidence="4 7" id="KW-0863">Zinc-finger</keyword>
<feature type="compositionally biased region" description="Basic and acidic residues" evidence="8">
    <location>
        <begin position="165"/>
        <end position="178"/>
    </location>
</feature>
<dbReference type="Proteomes" id="UP000694923">
    <property type="component" value="Unplaced"/>
</dbReference>
<feature type="region of interest" description="Disordered" evidence="8">
    <location>
        <begin position="373"/>
        <end position="408"/>
    </location>
</feature>
<evidence type="ECO:0000256" key="8">
    <source>
        <dbReference type="SAM" id="MobiDB-lite"/>
    </source>
</evidence>
<keyword evidence="3" id="KW-0677">Repeat</keyword>
<dbReference type="PANTHER" id="PTHR24394">
    <property type="entry name" value="ZINC FINGER PROTEIN"/>
    <property type="match status" value="1"/>
</dbReference>
<feature type="compositionally biased region" description="Basic and acidic residues" evidence="8">
    <location>
        <begin position="72"/>
        <end position="84"/>
    </location>
</feature>
<keyword evidence="6" id="KW-0539">Nucleus</keyword>
<evidence type="ECO:0000256" key="7">
    <source>
        <dbReference type="PROSITE-ProRule" id="PRU00042"/>
    </source>
</evidence>
<keyword evidence="10" id="KW-1185">Reference proteome</keyword>
<evidence type="ECO:0000256" key="2">
    <source>
        <dbReference type="ARBA" id="ARBA00022723"/>
    </source>
</evidence>
<name>A0ABM0R3U7_GALVR</name>
<evidence type="ECO:0000256" key="3">
    <source>
        <dbReference type="ARBA" id="ARBA00022737"/>
    </source>
</evidence>
<feature type="compositionally biased region" description="Acidic residues" evidence="8">
    <location>
        <begin position="132"/>
        <end position="160"/>
    </location>
</feature>
<sequence length="427" mass="48420">MDRNQVSGKNFTDVRKCGRFHHLLSQFLALRVTPSIWKKKSQESKNKGNKTHNIQQKTSGSSANSTSANMRDSAEGPKEEEEKPSASALEQPAILQEVACQSVLPELVTPPPACESQPEPDEKPEATNCEANDVEEEEEEEDDDDDDDELEEEGEEEADMPNENSVKEPEIRCDEKPEDLLEEPKDISEETLEDCSEVAPVIRIPKTKEESNGDIFEAFMFPCQHCERKFTTKQGLERHMHIHISTVNHAFKCKYCGKAFGTQINRRRHERRHEAGLKRKTGPTLQPSEDLADGRVSGESVAPKDELHPPYLGQNCLILNSEKASQETVNSSVIEENGEVKALHPCKYCKKVFGTHTNMRRHQRRVHERHLIPKGVRRKGGLHEEPQPPAEQAQPPRTSMYQAQSQRRKGKQMMCTSWIFLAISLKT</sequence>
<reference evidence="11" key="1">
    <citation type="submission" date="2025-08" db="UniProtKB">
        <authorList>
            <consortium name="RefSeq"/>
        </authorList>
    </citation>
    <scope>IDENTIFICATION</scope>
</reference>
<dbReference type="SUPFAM" id="SSF57667">
    <property type="entry name" value="beta-beta-alpha zinc fingers"/>
    <property type="match status" value="2"/>
</dbReference>
<gene>
    <name evidence="11" type="primary">LOC103593939</name>
</gene>
<feature type="region of interest" description="Disordered" evidence="8">
    <location>
        <begin position="38"/>
        <end position="94"/>
    </location>
</feature>
<protein>
    <submittedName>
        <fullName evidence="11">LOW QUALITY PROTEIN: PR domain zinc finger protein 2-like</fullName>
    </submittedName>
</protein>
<feature type="domain" description="C2H2-type" evidence="9">
    <location>
        <begin position="221"/>
        <end position="243"/>
    </location>
</feature>
<dbReference type="RefSeq" id="XP_008575288.1">
    <property type="nucleotide sequence ID" value="XM_008577066.1"/>
</dbReference>
<proteinExistence type="predicted"/>
<dbReference type="InterPro" id="IPR013087">
    <property type="entry name" value="Znf_C2H2_type"/>
</dbReference>
<keyword evidence="5" id="KW-0862">Zinc</keyword>
<feature type="domain" description="C2H2-type" evidence="9">
    <location>
        <begin position="344"/>
        <end position="367"/>
    </location>
</feature>
<evidence type="ECO:0000313" key="10">
    <source>
        <dbReference type="Proteomes" id="UP000694923"/>
    </source>
</evidence>
<comment type="subcellular location">
    <subcellularLocation>
        <location evidence="1">Nucleus</location>
    </subcellularLocation>
</comment>
<feature type="region of interest" description="Disordered" evidence="8">
    <location>
        <begin position="266"/>
        <end position="305"/>
    </location>
</feature>
<dbReference type="PANTHER" id="PTHR24394:SF29">
    <property type="entry name" value="MYONEURIN"/>
    <property type="match status" value="1"/>
</dbReference>
<dbReference type="SMART" id="SM00355">
    <property type="entry name" value="ZnF_C2H2"/>
    <property type="match status" value="3"/>
</dbReference>
<feature type="domain" description="C2H2-type" evidence="9">
    <location>
        <begin position="251"/>
        <end position="273"/>
    </location>
</feature>
<organism evidence="10 11">
    <name type="scientific">Galeopterus variegatus</name>
    <name type="common">Malayan flying lemur</name>
    <name type="synonym">Cynocephalus variegatus</name>
    <dbReference type="NCBI Taxonomy" id="482537"/>
    <lineage>
        <taxon>Eukaryota</taxon>
        <taxon>Metazoa</taxon>
        <taxon>Chordata</taxon>
        <taxon>Craniata</taxon>
        <taxon>Vertebrata</taxon>
        <taxon>Euteleostomi</taxon>
        <taxon>Mammalia</taxon>
        <taxon>Eutheria</taxon>
        <taxon>Euarchontoglires</taxon>
        <taxon>Dermoptera</taxon>
        <taxon>Cynocephalidae</taxon>
        <taxon>Galeopterus</taxon>
    </lineage>
</organism>
<dbReference type="Pfam" id="PF13912">
    <property type="entry name" value="zf-C2H2_6"/>
    <property type="match status" value="1"/>
</dbReference>
<evidence type="ECO:0000256" key="4">
    <source>
        <dbReference type="ARBA" id="ARBA00022771"/>
    </source>
</evidence>
<evidence type="ECO:0000256" key="1">
    <source>
        <dbReference type="ARBA" id="ARBA00004123"/>
    </source>
</evidence>
<feature type="compositionally biased region" description="Low complexity" evidence="8">
    <location>
        <begin position="58"/>
        <end position="69"/>
    </location>
</feature>
<dbReference type="PROSITE" id="PS50157">
    <property type="entry name" value="ZINC_FINGER_C2H2_2"/>
    <property type="match status" value="3"/>
</dbReference>
<keyword evidence="2" id="KW-0479">Metal-binding</keyword>
<feature type="region of interest" description="Disordered" evidence="8">
    <location>
        <begin position="109"/>
        <end position="178"/>
    </location>
</feature>
<evidence type="ECO:0000256" key="6">
    <source>
        <dbReference type="ARBA" id="ARBA00023242"/>
    </source>
</evidence>
<evidence type="ECO:0000313" key="11">
    <source>
        <dbReference type="RefSeq" id="XP_008575288.1"/>
    </source>
</evidence>
<evidence type="ECO:0000259" key="9">
    <source>
        <dbReference type="PROSITE" id="PS50157"/>
    </source>
</evidence>